<dbReference type="Pfam" id="PF01655">
    <property type="entry name" value="Ribosomal_L32e"/>
    <property type="match status" value="1"/>
</dbReference>
<evidence type="ECO:0000313" key="7">
    <source>
        <dbReference type="Proteomes" id="UP000590964"/>
    </source>
</evidence>
<evidence type="ECO:0000256" key="2">
    <source>
        <dbReference type="ARBA" id="ARBA00022980"/>
    </source>
</evidence>
<feature type="compositionally biased region" description="Basic and acidic residues" evidence="4">
    <location>
        <begin position="1"/>
        <end position="106"/>
    </location>
</feature>
<dbReference type="SMART" id="SM01393">
    <property type="entry name" value="Ribosomal_L32e"/>
    <property type="match status" value="1"/>
</dbReference>
<gene>
    <name evidence="5" type="ORF">HA222_01140</name>
    <name evidence="6" type="ORF">J4478_02695</name>
</gene>
<dbReference type="GO" id="GO:0006412">
    <property type="term" value="P:translation"/>
    <property type="evidence" value="ECO:0007669"/>
    <property type="project" value="InterPro"/>
</dbReference>
<dbReference type="Proteomes" id="UP000680185">
    <property type="component" value="Unassembled WGS sequence"/>
</dbReference>
<evidence type="ECO:0000256" key="1">
    <source>
        <dbReference type="ARBA" id="ARBA00008431"/>
    </source>
</evidence>
<comment type="caution">
    <text evidence="5">The sequence shown here is derived from an EMBL/GenBank/DDBJ whole genome shotgun (WGS) entry which is preliminary data.</text>
</comment>
<reference evidence="7" key="1">
    <citation type="journal article" date="2020" name="bioRxiv">
        <title>A rank-normalized archaeal taxonomy based on genome phylogeny resolves widespread incomplete and uneven classifications.</title>
        <authorList>
            <person name="Rinke C."/>
            <person name="Chuvochina M."/>
            <person name="Mussig A.J."/>
            <person name="Chaumeil P.-A."/>
            <person name="Waite D.W."/>
            <person name="Whitman W.B."/>
            <person name="Parks D.H."/>
            <person name="Hugenholtz P."/>
        </authorList>
    </citation>
    <scope>NUCLEOTIDE SEQUENCE [LARGE SCALE GENOMIC DNA]</scope>
</reference>
<keyword evidence="2" id="KW-0689">Ribosomal protein</keyword>
<feature type="region of interest" description="Disordered" evidence="4">
    <location>
        <begin position="1"/>
        <end position="122"/>
    </location>
</feature>
<comment type="similarity">
    <text evidence="1">Belongs to the eukaryotic ribosomal protein eL32 family.</text>
</comment>
<dbReference type="GO" id="GO:0003735">
    <property type="term" value="F:structural constituent of ribosome"/>
    <property type="evidence" value="ECO:0007669"/>
    <property type="project" value="InterPro"/>
</dbReference>
<evidence type="ECO:0000313" key="6">
    <source>
        <dbReference type="EMBL" id="MBS3058285.1"/>
    </source>
</evidence>
<dbReference type="GO" id="GO:1990904">
    <property type="term" value="C:ribonucleoprotein complex"/>
    <property type="evidence" value="ECO:0007669"/>
    <property type="project" value="UniProtKB-KW"/>
</dbReference>
<evidence type="ECO:0000256" key="3">
    <source>
        <dbReference type="ARBA" id="ARBA00023274"/>
    </source>
</evidence>
<organism evidence="5 7">
    <name type="scientific">Candidatus Iainarchaeum sp</name>
    <dbReference type="NCBI Taxonomy" id="3101447"/>
    <lineage>
        <taxon>Archaea</taxon>
        <taxon>Candidatus Iainarchaeota</taxon>
        <taxon>Candidatus Iainarchaeia</taxon>
        <taxon>Candidatus Iainarchaeales</taxon>
        <taxon>Candidatus Iainarchaeaceae</taxon>
        <taxon>Candidatus Iainarchaeum</taxon>
    </lineage>
</organism>
<keyword evidence="3" id="KW-0687">Ribonucleoprotein</keyword>
<dbReference type="GO" id="GO:0005840">
    <property type="term" value="C:ribosome"/>
    <property type="evidence" value="ECO:0007669"/>
    <property type="project" value="UniProtKB-KW"/>
</dbReference>
<sequence>MSEEKAKAGKKAVQEKPKAAKAAEEQAKKAEAVEKPAAEAKTEEASGKNAEKPKPAEKEQATAKKAGEKPEAAEKKQEEKTQKDGEKTAEKKQQKETVEKKQEEAGKKKKKKEKVKLEKVRKSPEVKRLMELVKQKRKRPVFRGRFGKRKIRKKSVEKWNKWRKPRGIDIKRKKEDGAWPRPGYGALREIKGIHPSGFAEVMVSNPSQLSGIGKNIAVRISAGVGRKKRLEIARQANKQGIHVLNY</sequence>
<dbReference type="SUPFAM" id="SSF52042">
    <property type="entry name" value="Ribosomal protein L32e"/>
    <property type="match status" value="1"/>
</dbReference>
<accession>A0A7J4JUW5</accession>
<protein>
    <recommendedName>
        <fullName evidence="8">50S ribosomal protein L32e</fullName>
    </recommendedName>
</protein>
<dbReference type="Proteomes" id="UP000590964">
    <property type="component" value="Unassembled WGS sequence"/>
</dbReference>
<dbReference type="InterPro" id="IPR036351">
    <property type="entry name" value="Ribosomal_eL32_sf"/>
</dbReference>
<dbReference type="EMBL" id="JAGVWB010000019">
    <property type="protein sequence ID" value="MBS3058285.1"/>
    <property type="molecule type" value="Genomic_DNA"/>
</dbReference>
<reference evidence="6" key="2">
    <citation type="submission" date="2021-03" db="EMBL/GenBank/DDBJ databases">
        <authorList>
            <person name="Jaffe A."/>
        </authorList>
    </citation>
    <scope>NUCLEOTIDE SEQUENCE</scope>
    <source>
        <strain evidence="6">RIFCSPLOWO2_01_FULL_43_13</strain>
    </source>
</reference>
<name>A0A7J4JUW5_9ARCH</name>
<proteinExistence type="inferred from homology"/>
<dbReference type="InterPro" id="IPR001515">
    <property type="entry name" value="Ribosomal_eL32"/>
</dbReference>
<dbReference type="AlphaFoldDB" id="A0A7J4JUW5"/>
<evidence type="ECO:0000256" key="4">
    <source>
        <dbReference type="SAM" id="MobiDB-lite"/>
    </source>
</evidence>
<evidence type="ECO:0008006" key="8">
    <source>
        <dbReference type="Google" id="ProtNLM"/>
    </source>
</evidence>
<dbReference type="EMBL" id="DUFW01000019">
    <property type="protein sequence ID" value="HIH21254.1"/>
    <property type="molecule type" value="Genomic_DNA"/>
</dbReference>
<evidence type="ECO:0000313" key="5">
    <source>
        <dbReference type="EMBL" id="HIH21254.1"/>
    </source>
</evidence>
<reference evidence="6" key="3">
    <citation type="submission" date="2021-05" db="EMBL/GenBank/DDBJ databases">
        <title>Protein family content uncovers lineage relationships and bacterial pathway maintenance mechanisms in DPANN archaea.</title>
        <authorList>
            <person name="Castelle C.J."/>
            <person name="Meheust R."/>
            <person name="Jaffe A.L."/>
            <person name="Seitz K."/>
            <person name="Gong X."/>
            <person name="Baker B.J."/>
            <person name="Banfield J.F."/>
        </authorList>
    </citation>
    <scope>NUCLEOTIDE SEQUENCE</scope>
    <source>
        <strain evidence="6">RIFCSPLOWO2_01_FULL_43_13</strain>
    </source>
</reference>